<proteinExistence type="predicted"/>
<dbReference type="EMBL" id="WWSR01000002">
    <property type="protein sequence ID" value="MZJ38626.1"/>
    <property type="molecule type" value="Genomic_DNA"/>
</dbReference>
<dbReference type="AlphaFoldDB" id="A0A6N9JGX0"/>
<evidence type="ECO:0000313" key="2">
    <source>
        <dbReference type="EMBL" id="MZJ38626.1"/>
    </source>
</evidence>
<dbReference type="Proteomes" id="UP000469380">
    <property type="component" value="Unassembled WGS sequence"/>
</dbReference>
<evidence type="ECO:0000256" key="1">
    <source>
        <dbReference type="SAM" id="MobiDB-lite"/>
    </source>
</evidence>
<comment type="caution">
    <text evidence="2">The sequence shown here is derived from an EMBL/GenBank/DDBJ whole genome shotgun (WGS) entry which is preliminary data.</text>
</comment>
<accession>A0A6N9JGX0</accession>
<evidence type="ECO:0000313" key="3">
    <source>
        <dbReference type="Proteomes" id="UP000469380"/>
    </source>
</evidence>
<reference evidence="2 3" key="1">
    <citation type="journal article" date="2019" name="Nat. Med.">
        <title>A library of human gut bacterial isolates paired with longitudinal multiomics data enables mechanistic microbiome research.</title>
        <authorList>
            <person name="Poyet M."/>
            <person name="Groussin M."/>
            <person name="Gibbons S.M."/>
            <person name="Avila-Pacheco J."/>
            <person name="Jiang X."/>
            <person name="Kearney S.M."/>
            <person name="Perrotta A.R."/>
            <person name="Berdy B."/>
            <person name="Zhao S."/>
            <person name="Lieberman T.D."/>
            <person name="Swanson P.K."/>
            <person name="Smith M."/>
            <person name="Roesemann S."/>
            <person name="Alexander J.E."/>
            <person name="Rich S.A."/>
            <person name="Livny J."/>
            <person name="Vlamakis H."/>
            <person name="Clish C."/>
            <person name="Bullock K."/>
            <person name="Deik A."/>
            <person name="Scott J."/>
            <person name="Pierce K.A."/>
            <person name="Xavier R.J."/>
            <person name="Alm E.J."/>
        </authorList>
    </citation>
    <scope>NUCLEOTIDE SEQUENCE [LARGE SCALE GENOMIC DNA]</scope>
    <source>
        <strain evidence="2 3">BIOML-A20</strain>
    </source>
</reference>
<dbReference type="RefSeq" id="WP_161159644.1">
    <property type="nucleotide sequence ID" value="NZ_WWSR01000002.1"/>
</dbReference>
<organism evidence="2 3">
    <name type="scientific">Collinsella aerofaciens</name>
    <dbReference type="NCBI Taxonomy" id="74426"/>
    <lineage>
        <taxon>Bacteria</taxon>
        <taxon>Bacillati</taxon>
        <taxon>Actinomycetota</taxon>
        <taxon>Coriobacteriia</taxon>
        <taxon>Coriobacteriales</taxon>
        <taxon>Coriobacteriaceae</taxon>
        <taxon>Collinsella</taxon>
    </lineage>
</organism>
<feature type="compositionally biased region" description="Polar residues" evidence="1">
    <location>
        <begin position="187"/>
        <end position="207"/>
    </location>
</feature>
<gene>
    <name evidence="2" type="ORF">GT464_01450</name>
</gene>
<sequence>MSKTIVRPTLSLGNHIYLYRLLRDAIGCGKQTFMTQVEEALAAGDMTAYDLGFESTRELLEELNDCIKLTVFKGGRLYATVIANEAWDAALAKGEDKPKTAKGAKQSYKKKKRGEKDLKAVRPKHVKRPEPEPEPVAEAVPEPEPEPETEIEVAIEVTAEARTEIAATTDPEVMSEQEATAGLNEAPKSTTEEAANQPETSAFQNSDIFGDEAEDEQPDEPDDQDATESTPEPETPRPAISLTVVYDPENANAGITTMASTPIEAKSSVENENATQVELDTATANAPAIVETADSAAMPKVGIESVLGTEPVPVVEVTPVNDQAFAPAMVPAPAPATPTIPEDFPVDFATEVFCPGPLLHQLSTYLPYGADTLGIIGEYYWIARERGTIEAARNRASFPLRYTQDGERHEVAVRIRRNTTGGLGATWTIDKVEEPEQ</sequence>
<name>A0A6N9JGX0_9ACTN</name>
<feature type="region of interest" description="Disordered" evidence="1">
    <location>
        <begin position="166"/>
        <end position="240"/>
    </location>
</feature>
<protein>
    <submittedName>
        <fullName evidence="2">Uncharacterized protein</fullName>
    </submittedName>
</protein>
<feature type="region of interest" description="Disordered" evidence="1">
    <location>
        <begin position="94"/>
        <end position="149"/>
    </location>
</feature>
<feature type="compositionally biased region" description="Acidic residues" evidence="1">
    <location>
        <begin position="209"/>
        <end position="226"/>
    </location>
</feature>